<feature type="transmembrane region" description="Helical" evidence="1">
    <location>
        <begin position="39"/>
        <end position="60"/>
    </location>
</feature>
<name>A0ABR7HI78_9FIRM</name>
<reference evidence="3 4" key="1">
    <citation type="submission" date="2020-08" db="EMBL/GenBank/DDBJ databases">
        <title>Genome public.</title>
        <authorList>
            <person name="Liu C."/>
            <person name="Sun Q."/>
        </authorList>
    </citation>
    <scope>NUCLEOTIDE SEQUENCE [LARGE SCALE GENOMIC DNA]</scope>
    <source>
        <strain evidence="3 4">NSJ-71</strain>
    </source>
</reference>
<dbReference type="InterPro" id="IPR048567">
    <property type="entry name" value="CyanoTRADDas_TM"/>
</dbReference>
<dbReference type="EMBL" id="JACOPS010000001">
    <property type="protein sequence ID" value="MBC5727212.1"/>
    <property type="molecule type" value="Genomic_DNA"/>
</dbReference>
<evidence type="ECO:0000313" key="3">
    <source>
        <dbReference type="EMBL" id="MBC5727212.1"/>
    </source>
</evidence>
<comment type="caution">
    <text evidence="3">The sequence shown here is derived from an EMBL/GenBank/DDBJ whole genome shotgun (WGS) entry which is preliminary data.</text>
</comment>
<keyword evidence="4" id="KW-1185">Reference proteome</keyword>
<organism evidence="3 4">
    <name type="scientific">Ruminococcus intestinalis</name>
    <dbReference type="NCBI Taxonomy" id="2763066"/>
    <lineage>
        <taxon>Bacteria</taxon>
        <taxon>Bacillati</taxon>
        <taxon>Bacillota</taxon>
        <taxon>Clostridia</taxon>
        <taxon>Eubacteriales</taxon>
        <taxon>Oscillospiraceae</taxon>
        <taxon>Ruminococcus</taxon>
    </lineage>
</organism>
<protein>
    <recommendedName>
        <fullName evidence="2">Cyanobacterial TRADD-N associated 2 transmembrane domain-containing protein</fullName>
    </recommendedName>
</protein>
<dbReference type="Pfam" id="PF20712">
    <property type="entry name" value="CyanoTRADDas_TM"/>
    <property type="match status" value="1"/>
</dbReference>
<dbReference type="Proteomes" id="UP000636755">
    <property type="component" value="Unassembled WGS sequence"/>
</dbReference>
<keyword evidence="1" id="KW-1133">Transmembrane helix</keyword>
<evidence type="ECO:0000313" key="4">
    <source>
        <dbReference type="Proteomes" id="UP000636755"/>
    </source>
</evidence>
<feature type="domain" description="Cyanobacterial TRADD-N associated 2 transmembrane" evidence="2">
    <location>
        <begin position="6"/>
        <end position="57"/>
    </location>
</feature>
<evidence type="ECO:0000259" key="2">
    <source>
        <dbReference type="Pfam" id="PF20712"/>
    </source>
</evidence>
<dbReference type="RefSeq" id="WP_022235404.1">
    <property type="nucleotide sequence ID" value="NZ_JACOPS010000001.1"/>
</dbReference>
<evidence type="ECO:0000256" key="1">
    <source>
        <dbReference type="SAM" id="Phobius"/>
    </source>
</evidence>
<accession>A0ABR7HI78</accession>
<feature type="transmembrane region" description="Helical" evidence="1">
    <location>
        <begin position="12"/>
        <end position="33"/>
    </location>
</feature>
<sequence>MKKQKMNVLFKIAFILLIICVLLILASIIIAYAFDSEKWSAITSASGVLLATVGIILGMLSKPKKVKLKDENKEKQLTKTE</sequence>
<gene>
    <name evidence="3" type="ORF">H8R91_01450</name>
</gene>
<keyword evidence="1" id="KW-0472">Membrane</keyword>
<proteinExistence type="predicted"/>
<keyword evidence="1" id="KW-0812">Transmembrane</keyword>